<sequence length="151" mass="16866">MFNAKTQDTKLKNDPSTKLSRRTFVGGMIATAATATQTCVASPVDARSAKPSPQWIDAHVHVWTADTDKYPISPHFSKSDMQPKSFTAEQLFSHCRPAGVERIVLIQMSFYEYDHAYMLDVMRANPGVFSGVALIDHHRPDIVQQMKSLAK</sequence>
<comment type="caution">
    <text evidence="2">The sequence shown here is derived from an EMBL/GenBank/DDBJ whole genome shotgun (WGS) entry which is preliminary data.</text>
</comment>
<name>M5RLZ5_9BACT</name>
<dbReference type="Proteomes" id="UP000011991">
    <property type="component" value="Unassembled WGS sequence"/>
</dbReference>
<organism evidence="2 3">
    <name type="scientific">Rhodopirellula maiorica SM1</name>
    <dbReference type="NCBI Taxonomy" id="1265738"/>
    <lineage>
        <taxon>Bacteria</taxon>
        <taxon>Pseudomonadati</taxon>
        <taxon>Planctomycetota</taxon>
        <taxon>Planctomycetia</taxon>
        <taxon>Pirellulales</taxon>
        <taxon>Pirellulaceae</taxon>
        <taxon>Novipirellula</taxon>
    </lineage>
</organism>
<dbReference type="InterPro" id="IPR052358">
    <property type="entry name" value="Aro_Compnd_Degr_Hydrolases"/>
</dbReference>
<evidence type="ECO:0000313" key="2">
    <source>
        <dbReference type="EMBL" id="EMI16407.1"/>
    </source>
</evidence>
<feature type="non-terminal residue" evidence="2">
    <location>
        <position position="151"/>
    </location>
</feature>
<accession>M5RLZ5</accession>
<dbReference type="PROSITE" id="PS51318">
    <property type="entry name" value="TAT"/>
    <property type="match status" value="1"/>
</dbReference>
<dbReference type="Gene3D" id="3.20.20.140">
    <property type="entry name" value="Metal-dependent hydrolases"/>
    <property type="match status" value="1"/>
</dbReference>
<gene>
    <name evidence="2" type="ORF">RMSM_06677</name>
</gene>
<dbReference type="InterPro" id="IPR006680">
    <property type="entry name" value="Amidohydro-rel"/>
</dbReference>
<protein>
    <submittedName>
        <fullName evidence="2">Amidohydrolase 2</fullName>
    </submittedName>
</protein>
<dbReference type="PANTHER" id="PTHR35563:SF2">
    <property type="entry name" value="BARREL METAL-DEPENDENT HYDROLASE, PUTATIVE (AFU_ORTHOLOGUE AFUA_1G16240)-RELATED"/>
    <property type="match status" value="1"/>
</dbReference>
<dbReference type="SUPFAM" id="SSF51556">
    <property type="entry name" value="Metallo-dependent hydrolases"/>
    <property type="match status" value="1"/>
</dbReference>
<proteinExistence type="predicted"/>
<dbReference type="InterPro" id="IPR006311">
    <property type="entry name" value="TAT_signal"/>
</dbReference>
<dbReference type="InterPro" id="IPR032466">
    <property type="entry name" value="Metal_Hydrolase"/>
</dbReference>
<evidence type="ECO:0000313" key="3">
    <source>
        <dbReference type="Proteomes" id="UP000011991"/>
    </source>
</evidence>
<dbReference type="AlphaFoldDB" id="M5RLZ5"/>
<keyword evidence="2" id="KW-0378">Hydrolase</keyword>
<dbReference type="GO" id="GO:0016787">
    <property type="term" value="F:hydrolase activity"/>
    <property type="evidence" value="ECO:0007669"/>
    <property type="project" value="UniProtKB-KW"/>
</dbReference>
<feature type="domain" description="Amidohydrolase-related" evidence="1">
    <location>
        <begin position="56"/>
        <end position="148"/>
    </location>
</feature>
<keyword evidence="3" id="KW-1185">Reference proteome</keyword>
<reference evidence="2 3" key="1">
    <citation type="journal article" date="2013" name="Mar. Genomics">
        <title>Expression of sulfatases in Rhodopirellula baltica and the diversity of sulfatases in the genus Rhodopirellula.</title>
        <authorList>
            <person name="Wegner C.E."/>
            <person name="Richter-Heitmann T."/>
            <person name="Klindworth A."/>
            <person name="Klockow C."/>
            <person name="Richter M."/>
            <person name="Achstetter T."/>
            <person name="Glockner F.O."/>
            <person name="Harder J."/>
        </authorList>
    </citation>
    <scope>NUCLEOTIDE SEQUENCE [LARGE SCALE GENOMIC DNA]</scope>
    <source>
        <strain evidence="2 3">SM1</strain>
    </source>
</reference>
<dbReference type="PANTHER" id="PTHR35563">
    <property type="entry name" value="BARREL METAL-DEPENDENT HYDROLASE, PUTATIVE (AFU_ORTHOLOGUE AFUA_1G16240)-RELATED"/>
    <property type="match status" value="1"/>
</dbReference>
<dbReference type="EMBL" id="ANOG01000962">
    <property type="protein sequence ID" value="EMI16407.1"/>
    <property type="molecule type" value="Genomic_DNA"/>
</dbReference>
<dbReference type="Pfam" id="PF04909">
    <property type="entry name" value="Amidohydro_2"/>
    <property type="match status" value="1"/>
</dbReference>
<evidence type="ECO:0000259" key="1">
    <source>
        <dbReference type="Pfam" id="PF04909"/>
    </source>
</evidence>